<protein>
    <submittedName>
        <fullName evidence="1">Uncharacterized protein</fullName>
    </submittedName>
</protein>
<evidence type="ECO:0000313" key="2">
    <source>
        <dbReference type="Proteomes" id="UP000824533"/>
    </source>
</evidence>
<evidence type="ECO:0000313" key="1">
    <source>
        <dbReference type="EMBL" id="KAJ0178682.1"/>
    </source>
</evidence>
<gene>
    <name evidence="1" type="ORF">K1T71_005457</name>
</gene>
<proteinExistence type="predicted"/>
<dbReference type="EMBL" id="CM034395">
    <property type="protein sequence ID" value="KAJ0178682.1"/>
    <property type="molecule type" value="Genomic_DNA"/>
</dbReference>
<name>A0ACC1D496_9NEOP</name>
<reference evidence="1 2" key="1">
    <citation type="journal article" date="2021" name="Front. Genet.">
        <title>Chromosome-Level Genome Assembly Reveals Significant Gene Expansion in the Toll and IMD Signaling Pathways of Dendrolimus kikuchii.</title>
        <authorList>
            <person name="Zhou J."/>
            <person name="Wu P."/>
            <person name="Xiong Z."/>
            <person name="Liu N."/>
            <person name="Zhao N."/>
            <person name="Ji M."/>
            <person name="Qiu Y."/>
            <person name="Yang B."/>
        </authorList>
    </citation>
    <scope>NUCLEOTIDE SEQUENCE [LARGE SCALE GENOMIC DNA]</scope>
    <source>
        <strain evidence="1">Ann1</strain>
    </source>
</reference>
<keyword evidence="2" id="KW-1185">Reference proteome</keyword>
<sequence length="81" mass="9077">MDEKRSTILGVMFLLALSKFVFYGILGINALYCIKVTPCIIVHAFGKIKKYGDSFSKCDENSQHADWIIGWVCNDPCDGNL</sequence>
<comment type="caution">
    <text evidence="1">The sequence shown here is derived from an EMBL/GenBank/DDBJ whole genome shotgun (WGS) entry which is preliminary data.</text>
</comment>
<accession>A0ACC1D496</accession>
<organism evidence="1 2">
    <name type="scientific">Dendrolimus kikuchii</name>
    <dbReference type="NCBI Taxonomy" id="765133"/>
    <lineage>
        <taxon>Eukaryota</taxon>
        <taxon>Metazoa</taxon>
        <taxon>Ecdysozoa</taxon>
        <taxon>Arthropoda</taxon>
        <taxon>Hexapoda</taxon>
        <taxon>Insecta</taxon>
        <taxon>Pterygota</taxon>
        <taxon>Neoptera</taxon>
        <taxon>Endopterygota</taxon>
        <taxon>Lepidoptera</taxon>
        <taxon>Glossata</taxon>
        <taxon>Ditrysia</taxon>
        <taxon>Bombycoidea</taxon>
        <taxon>Lasiocampidae</taxon>
        <taxon>Dendrolimus</taxon>
    </lineage>
</organism>
<dbReference type="Proteomes" id="UP000824533">
    <property type="component" value="Linkage Group LG09"/>
</dbReference>